<dbReference type="PANTHER" id="PTHR46481:SF10">
    <property type="entry name" value="ZINC FINGER BED DOMAIN-CONTAINING PROTEIN 39"/>
    <property type="match status" value="1"/>
</dbReference>
<evidence type="ECO:0000313" key="13">
    <source>
        <dbReference type="Proteomes" id="UP001213000"/>
    </source>
</evidence>
<dbReference type="AlphaFoldDB" id="A0AAD5VJP2"/>
<keyword evidence="3" id="KW-0863">Zinc-finger</keyword>
<feature type="region of interest" description="Disordered" evidence="9">
    <location>
        <begin position="1"/>
        <end position="92"/>
    </location>
</feature>
<evidence type="ECO:0000256" key="2">
    <source>
        <dbReference type="ARBA" id="ARBA00022723"/>
    </source>
</evidence>
<keyword evidence="8" id="KW-0539">Nucleus</keyword>
<dbReference type="SUPFAM" id="SSF53098">
    <property type="entry name" value="Ribonuclease H-like"/>
    <property type="match status" value="1"/>
</dbReference>
<evidence type="ECO:0008006" key="14">
    <source>
        <dbReference type="Google" id="ProtNLM"/>
    </source>
</evidence>
<name>A0AAD5VJP2_9AGAR</name>
<dbReference type="GO" id="GO:0008270">
    <property type="term" value="F:zinc ion binding"/>
    <property type="evidence" value="ECO:0007669"/>
    <property type="project" value="UniProtKB-KW"/>
</dbReference>
<keyword evidence="7" id="KW-0804">Transcription</keyword>
<evidence type="ECO:0000256" key="5">
    <source>
        <dbReference type="ARBA" id="ARBA00023015"/>
    </source>
</evidence>
<feature type="compositionally biased region" description="Acidic residues" evidence="9">
    <location>
        <begin position="44"/>
        <end position="57"/>
    </location>
</feature>
<evidence type="ECO:0000256" key="8">
    <source>
        <dbReference type="ARBA" id="ARBA00023242"/>
    </source>
</evidence>
<gene>
    <name evidence="12" type="ORF">NP233_g9835</name>
</gene>
<evidence type="ECO:0000256" key="3">
    <source>
        <dbReference type="ARBA" id="ARBA00022771"/>
    </source>
</evidence>
<reference evidence="12" key="1">
    <citation type="submission" date="2022-07" db="EMBL/GenBank/DDBJ databases">
        <title>Genome Sequence of Leucocoprinus birnbaumii.</title>
        <authorList>
            <person name="Buettner E."/>
        </authorList>
    </citation>
    <scope>NUCLEOTIDE SEQUENCE</scope>
    <source>
        <strain evidence="12">VT141</strain>
    </source>
</reference>
<dbReference type="InterPro" id="IPR008906">
    <property type="entry name" value="HATC_C_dom"/>
</dbReference>
<comment type="subcellular location">
    <subcellularLocation>
        <location evidence="1">Nucleus</location>
    </subcellularLocation>
</comment>
<sequence length="681" mass="76797">MESEKRVRKPSWVVSDHDNVAEPAIRSHKRQAETSAGASFQGSDDIDFVANDDEEPDSAPPRKQLRTQISTSSLGEDGSQEQDLDSKTSSIEEKQKDIHPFFEKPVLVGKTKKVRCKLCRNAILLVNEVSTLRRHMQAQHQAAYYRWIEKVNIKSMLPRNRKKKAEQAAQQATQATLNSHLGEKPVKECIIKYMDAVFKQAAIEWLAATNQLISAVEHPKFIKMVTIASRAEDGVKIPTTKDRFVSNKAREVSLTCNAWQASNANAYFATTSHWVEETAPGVWELQSALIGFTQMNTLHDGVCLGRALYQVVKCLQFQKKVGWVTCDNTSNNGNGKVGPFVTSDTLLGSCYQLSHSSIPLDIQQEHAERLKEFINNFLYLIARDEKDDNKKQKLCELALSDDEWKRVKELVCLNQLADSAQHAFSTETEPALHHGLPALEALHAAWSSHAEKEKYSRYAPALHAGINKILEYYEKTSTSHAYALSMVLNPNQKMPHFDSHWPKKTAGEVKKNIEVLLKYRHQQMFGDKPQPLKAQSSHGHIGRLLEELSSSDEEDDSQSLAPVPAADSSAPWKMEFNCYLDSPTNIGDMPLVRWWGLNTDRYPVWSSLARDHLAIMASSVSNIVEALQFLKVAIQQNILFCEEEVTLAEEELEQLECDDGDPDWVDVDKDFHNLSIDDDSD</sequence>
<feature type="domain" description="BED-type" evidence="10">
    <location>
        <begin position="110"/>
        <end position="141"/>
    </location>
</feature>
<dbReference type="InterPro" id="IPR052035">
    <property type="entry name" value="ZnF_BED_domain_contain"/>
</dbReference>
<dbReference type="EMBL" id="JANIEX010000923">
    <property type="protein sequence ID" value="KAJ3562023.1"/>
    <property type="molecule type" value="Genomic_DNA"/>
</dbReference>
<dbReference type="GO" id="GO:0003677">
    <property type="term" value="F:DNA binding"/>
    <property type="evidence" value="ECO:0007669"/>
    <property type="project" value="UniProtKB-KW"/>
</dbReference>
<keyword evidence="2" id="KW-0479">Metal-binding</keyword>
<dbReference type="Pfam" id="PF05699">
    <property type="entry name" value="Dimer_Tnp_hAT"/>
    <property type="match status" value="1"/>
</dbReference>
<evidence type="ECO:0000256" key="4">
    <source>
        <dbReference type="ARBA" id="ARBA00022833"/>
    </source>
</evidence>
<keyword evidence="4" id="KW-0862">Zinc</keyword>
<proteinExistence type="predicted"/>
<dbReference type="Pfam" id="PF02892">
    <property type="entry name" value="zf-BED"/>
    <property type="match status" value="1"/>
</dbReference>
<evidence type="ECO:0000256" key="1">
    <source>
        <dbReference type="ARBA" id="ARBA00004123"/>
    </source>
</evidence>
<comment type="caution">
    <text evidence="12">The sequence shown here is derived from an EMBL/GenBank/DDBJ whole genome shotgun (WGS) entry which is preliminary data.</text>
</comment>
<keyword evidence="5" id="KW-0805">Transcription regulation</keyword>
<protein>
    <recommendedName>
        <fullName evidence="14">HAT C-terminal dimerisation domain-containing protein</fullName>
    </recommendedName>
</protein>
<dbReference type="GO" id="GO:0046983">
    <property type="term" value="F:protein dimerization activity"/>
    <property type="evidence" value="ECO:0007669"/>
    <property type="project" value="InterPro"/>
</dbReference>
<evidence type="ECO:0000259" key="10">
    <source>
        <dbReference type="Pfam" id="PF02892"/>
    </source>
</evidence>
<dbReference type="Proteomes" id="UP001213000">
    <property type="component" value="Unassembled WGS sequence"/>
</dbReference>
<evidence type="ECO:0000256" key="6">
    <source>
        <dbReference type="ARBA" id="ARBA00023125"/>
    </source>
</evidence>
<keyword evidence="13" id="KW-1185">Reference proteome</keyword>
<evidence type="ECO:0000259" key="11">
    <source>
        <dbReference type="Pfam" id="PF05699"/>
    </source>
</evidence>
<dbReference type="GO" id="GO:0005634">
    <property type="term" value="C:nucleus"/>
    <property type="evidence" value="ECO:0007669"/>
    <property type="project" value="UniProtKB-SubCell"/>
</dbReference>
<dbReference type="InterPro" id="IPR003656">
    <property type="entry name" value="Znf_BED"/>
</dbReference>
<dbReference type="PANTHER" id="PTHR46481">
    <property type="entry name" value="ZINC FINGER BED DOMAIN-CONTAINING PROTEIN 4"/>
    <property type="match status" value="1"/>
</dbReference>
<evidence type="ECO:0000313" key="12">
    <source>
        <dbReference type="EMBL" id="KAJ3562023.1"/>
    </source>
</evidence>
<dbReference type="InterPro" id="IPR012337">
    <property type="entry name" value="RNaseH-like_sf"/>
</dbReference>
<organism evidence="12 13">
    <name type="scientific">Leucocoprinus birnbaumii</name>
    <dbReference type="NCBI Taxonomy" id="56174"/>
    <lineage>
        <taxon>Eukaryota</taxon>
        <taxon>Fungi</taxon>
        <taxon>Dikarya</taxon>
        <taxon>Basidiomycota</taxon>
        <taxon>Agaricomycotina</taxon>
        <taxon>Agaricomycetes</taxon>
        <taxon>Agaricomycetidae</taxon>
        <taxon>Agaricales</taxon>
        <taxon>Agaricineae</taxon>
        <taxon>Agaricaceae</taxon>
        <taxon>Leucocoprinus</taxon>
    </lineage>
</organism>
<keyword evidence="6" id="KW-0238">DNA-binding</keyword>
<feature type="compositionally biased region" description="Polar residues" evidence="9">
    <location>
        <begin position="33"/>
        <end position="42"/>
    </location>
</feature>
<evidence type="ECO:0000256" key="7">
    <source>
        <dbReference type="ARBA" id="ARBA00023163"/>
    </source>
</evidence>
<feature type="domain" description="HAT C-terminal dimerisation" evidence="11">
    <location>
        <begin position="587"/>
        <end position="622"/>
    </location>
</feature>
<accession>A0AAD5VJP2</accession>
<evidence type="ECO:0000256" key="9">
    <source>
        <dbReference type="SAM" id="MobiDB-lite"/>
    </source>
</evidence>